<dbReference type="PATRIC" id="fig|927665.4.peg.1769"/>
<dbReference type="Gene3D" id="3.40.50.880">
    <property type="match status" value="1"/>
</dbReference>
<dbReference type="PANTHER" id="PTHR36848">
    <property type="entry name" value="DNA-BINDING PROTEIN (PUTATIVE SECRETED PROTEIN)-RELATED"/>
    <property type="match status" value="1"/>
</dbReference>
<dbReference type="PANTHER" id="PTHR36848:SF2">
    <property type="entry name" value="SECRETED PROTEIN"/>
    <property type="match status" value="1"/>
</dbReference>
<dbReference type="AlphaFoldDB" id="A0A0F5JH83"/>
<name>A0A0F5JH83_9BACT</name>
<dbReference type="STRING" id="927665.HMPREF1535_01730"/>
<dbReference type="GO" id="GO:0005975">
    <property type="term" value="P:carbohydrate metabolic process"/>
    <property type="evidence" value="ECO:0007669"/>
    <property type="project" value="InterPro"/>
</dbReference>
<feature type="signal peptide" evidence="1">
    <location>
        <begin position="1"/>
        <end position="18"/>
    </location>
</feature>
<accession>A0A0F5JH83</accession>
<dbReference type="Proteomes" id="UP000033047">
    <property type="component" value="Unassembled WGS sequence"/>
</dbReference>
<dbReference type="InterPro" id="IPR053161">
    <property type="entry name" value="Ulvan_degrading_GH"/>
</dbReference>
<reference evidence="2 3" key="1">
    <citation type="submission" date="2013-04" db="EMBL/GenBank/DDBJ databases">
        <title>The Genome Sequence of Parabacteroides goldsteinii DSM 19448.</title>
        <authorList>
            <consortium name="The Broad Institute Genomics Platform"/>
            <person name="Earl A."/>
            <person name="Ward D."/>
            <person name="Feldgarden M."/>
            <person name="Gevers D."/>
            <person name="Martens E."/>
            <person name="Sakamoto M."/>
            <person name="Benno Y."/>
            <person name="Song Y."/>
            <person name="Liu C."/>
            <person name="Lee J."/>
            <person name="Bolanos M."/>
            <person name="Vaisanen M.L."/>
            <person name="Finegold S.M."/>
            <person name="Walker B."/>
            <person name="Young S."/>
            <person name="Zeng Q."/>
            <person name="Gargeya S."/>
            <person name="Fitzgerald M."/>
            <person name="Haas B."/>
            <person name="Abouelleil A."/>
            <person name="Allen A.W."/>
            <person name="Alvarado L."/>
            <person name="Arachchi H.M."/>
            <person name="Berlin A.M."/>
            <person name="Chapman S.B."/>
            <person name="Gainer-Dewar J."/>
            <person name="Goldberg J."/>
            <person name="Griggs A."/>
            <person name="Gujja S."/>
            <person name="Hansen M."/>
            <person name="Howarth C."/>
            <person name="Imamovic A."/>
            <person name="Ireland A."/>
            <person name="Larimer J."/>
            <person name="McCowan C."/>
            <person name="Murphy C."/>
            <person name="Pearson M."/>
            <person name="Poon T.W."/>
            <person name="Priest M."/>
            <person name="Roberts A."/>
            <person name="Saif S."/>
            <person name="Shea T."/>
            <person name="Sisk P."/>
            <person name="Sykes S."/>
            <person name="Wortman J."/>
            <person name="Nusbaum C."/>
            <person name="Birren B."/>
        </authorList>
    </citation>
    <scope>NUCLEOTIDE SEQUENCE [LARGE SCALE GENOMIC DNA]</scope>
    <source>
        <strain evidence="2 3">DSM 19448</strain>
    </source>
</reference>
<evidence type="ECO:0000313" key="3">
    <source>
        <dbReference type="Proteomes" id="UP000033047"/>
    </source>
</evidence>
<dbReference type="Gene3D" id="2.60.120.260">
    <property type="entry name" value="Galactose-binding domain-like"/>
    <property type="match status" value="1"/>
</dbReference>
<sequence>MKKLFTLILSVLSLSIAAQTRQLSPGHPDRTAKTDLKKGFATPPKGYGEVPFYWWMGDTLTKEHLTYHLDQMAAKKVTSLQVNYAHSDKGGVSYGLTFPSKPALFTEEWWDLFGWFMEEAKKRNMTVSLSDYTLGVGQGSYVDDALNENPGLTGAELKFESDTIQDKYAKTCHNQLLSLYAYQLGTDGKIIENSGIDLSGNLKGNKIEWQSPAEGNWIVTQVYSVAKKPSLDPMHPLSGKSYVKHFFQRFEDRFPEQSKGGLNFFFSDELNFNLHGYIWNSIFRDEFRKRKGYDIVPYLTALFTHIGPITPKIRLDYNDVMVSLSEENFFIPVYQWHEDRNLIYGCDHGGRGKDVSEFGDYFRTQRWNQAPGCDQPNLGKDIIKNKVASSIAHLYKRPRVWLEGFHSSNWDTNTANLTDATFANFVMGQNLLSLHGFYYSTMGGWWEWAPPCNHTHMPYWEEMGPFLECTERLSYILSQGYHRADVAILYPVESVVAGYDQTAVQKAFSLGEYLYREGVDFDFMDYESLAKASIKNSKIHISGEEFKVLIIPSMKAIRHSSLKKALQFKQNGGIVINLGELPEATEKKGLNDPEVRSLLNKLFGPDSKNAFVAKENQEVLDILDTNLTRDFRILSQQPQKDMPYIMHRKLGNKDLYAVYNVPSGTECFFRATGGIELWDPWTGKTKEITASKTTDKGTIIQMPMEKQDLHLFVFDPAQKAIIAEVPQTSVSKTILLDGEWSFDLKPSLNNKFGDFHWPATDELLGAYIYKARYNQVSSETADWQSPSFDDSGWKSQTFTYGTKFMILEATPELSEKELLTHLPYQSNRVQIDNKKYAWKPYEYSWRWGVENDYGHQGWHGLKATVHDEFIRMGKLEKEFRETVRVEDPNGNKNYYLYSNVLAPETGNYQLIFGELKPADIYINGKAVSPSTSTVTLNRGTNEIVLHYDTFGVTYCVVRKAGDTPRILKEVTAEKPLATNFRGDLSLLPFDINKTEEPTYGQYRFTSAPGLKKLEFSAFGETKVWINGTLCNLSVKEKRPDGLIRYEAVMTNPSKRISTVAISIKEPWGNAGGAAIDGPIKQTCGDGLISAGDWTQIEGLSTYSGGVWYRKNIHLEKNNGDKVYLNLGQVVSTAEVWINKQKAGLKLTPPWRFDITEYIREGDNQIEILLYNTAANYYLSVPTMYRGSTKAGLLGTASIEIVR</sequence>
<dbReference type="InterPro" id="IPR008979">
    <property type="entry name" value="Galactose-bd-like_sf"/>
</dbReference>
<dbReference type="EMBL" id="AQHV01000010">
    <property type="protein sequence ID" value="KKB57078.1"/>
    <property type="molecule type" value="Genomic_DNA"/>
</dbReference>
<organism evidence="2 3">
    <name type="scientific">Parabacteroides goldsteinii DSM 19448 = WAL 12034</name>
    <dbReference type="NCBI Taxonomy" id="927665"/>
    <lineage>
        <taxon>Bacteria</taxon>
        <taxon>Pseudomonadati</taxon>
        <taxon>Bacteroidota</taxon>
        <taxon>Bacteroidia</taxon>
        <taxon>Bacteroidales</taxon>
        <taxon>Tannerellaceae</taxon>
        <taxon>Parabacteroides</taxon>
    </lineage>
</organism>
<dbReference type="HOGENOM" id="CLU_260005_0_0_10"/>
<evidence type="ECO:0000256" key="1">
    <source>
        <dbReference type="SAM" id="SignalP"/>
    </source>
</evidence>
<gene>
    <name evidence="2" type="ORF">HMPREF1535_01730</name>
</gene>
<keyword evidence="1" id="KW-0732">Signal</keyword>
<proteinExistence type="predicted"/>
<evidence type="ECO:0000313" key="2">
    <source>
        <dbReference type="EMBL" id="KKB57078.1"/>
    </source>
</evidence>
<protein>
    <submittedName>
        <fullName evidence="2">Uncharacterized protein</fullName>
    </submittedName>
</protein>
<feature type="chain" id="PRO_5002489343" evidence="1">
    <location>
        <begin position="19"/>
        <end position="1202"/>
    </location>
</feature>
<dbReference type="RefSeq" id="WP_046145851.1">
    <property type="nucleotide sequence ID" value="NZ_KQ033912.1"/>
</dbReference>
<dbReference type="GO" id="GO:0004553">
    <property type="term" value="F:hydrolase activity, hydrolyzing O-glycosyl compounds"/>
    <property type="evidence" value="ECO:0007669"/>
    <property type="project" value="InterPro"/>
</dbReference>
<dbReference type="NCBIfam" id="NF045579">
    <property type="entry name" value="rhamnoside_JR"/>
    <property type="match status" value="1"/>
</dbReference>
<comment type="caution">
    <text evidence="2">The sequence shown here is derived from an EMBL/GenBank/DDBJ whole genome shotgun (WGS) entry which is preliminary data.</text>
</comment>
<dbReference type="InterPro" id="IPR029062">
    <property type="entry name" value="Class_I_gatase-like"/>
</dbReference>
<dbReference type="SUPFAM" id="SSF49785">
    <property type="entry name" value="Galactose-binding domain-like"/>
    <property type="match status" value="1"/>
</dbReference>
<dbReference type="Pfam" id="PF17132">
    <property type="entry name" value="Glyco_hydro_106"/>
    <property type="match status" value="1"/>
</dbReference>